<dbReference type="InterPro" id="IPR018060">
    <property type="entry name" value="HTH_AraC"/>
</dbReference>
<reference evidence="5" key="1">
    <citation type="submission" date="2022-09" db="EMBL/GenBank/DDBJ databases">
        <title>Intensive care unit water sources are persistently colonized with multi-drug resistant bacteria and are the site of extensive horizontal gene transfer of antibiotic resistance genes.</title>
        <authorList>
            <person name="Diorio-Toth L."/>
        </authorList>
    </citation>
    <scope>NUCLEOTIDE SEQUENCE</scope>
    <source>
        <strain evidence="5">GD03676</strain>
    </source>
</reference>
<evidence type="ECO:0000256" key="1">
    <source>
        <dbReference type="ARBA" id="ARBA00023015"/>
    </source>
</evidence>
<dbReference type="SUPFAM" id="SSF46689">
    <property type="entry name" value="Homeodomain-like"/>
    <property type="match status" value="1"/>
</dbReference>
<dbReference type="PANTHER" id="PTHR46796">
    <property type="entry name" value="HTH-TYPE TRANSCRIPTIONAL ACTIVATOR RHAS-RELATED"/>
    <property type="match status" value="1"/>
</dbReference>
<evidence type="ECO:0000313" key="6">
    <source>
        <dbReference type="Proteomes" id="UP001161276"/>
    </source>
</evidence>
<evidence type="ECO:0000256" key="3">
    <source>
        <dbReference type="ARBA" id="ARBA00023163"/>
    </source>
</evidence>
<dbReference type="InterPro" id="IPR050204">
    <property type="entry name" value="AraC_XylS_family_regulators"/>
</dbReference>
<feature type="domain" description="HTH araC/xylS-type" evidence="4">
    <location>
        <begin position="214"/>
        <end position="314"/>
    </location>
</feature>
<dbReference type="EMBL" id="JAOCKG010000003">
    <property type="protein sequence ID" value="MDH2050705.1"/>
    <property type="molecule type" value="Genomic_DNA"/>
</dbReference>
<sequence length="342" mass="37013">MTCSETFISTDAIEHSLRDEYWREVTRPFCDTTLDPTTGAATLEGTMRIRHLGGVTLGSTTFNAQRYKRDKATIARSGLDHYLVHVVAAGSIHGDFDGRDVVAAPGGICIIDLARPYACSVDAGERLATTIPRAGIDRLLGPRDVHGFVLDPGLPMTRLLADYLRGFHAVAGQLSTSEDGAAQEALTTLLSAGLSNTAPLDDGPQSVLGQAMRARALAYIDRHFADPELGPDLLVQRFRVSRAHLYRVFADLGGIAQVIKTRRLDAAYAFLVDPRRPARPMSQIAADFGFRNTGRFRQAFVARFGLAPEDASGQSPNAASPLDSDNFLSTHFAAHCHRPNVA</sequence>
<dbReference type="Gene3D" id="1.10.10.60">
    <property type="entry name" value="Homeodomain-like"/>
    <property type="match status" value="1"/>
</dbReference>
<keyword evidence="1" id="KW-0805">Transcription regulation</keyword>
<proteinExistence type="predicted"/>
<protein>
    <submittedName>
        <fullName evidence="5">Helix-turn-helix domain-containing protein</fullName>
    </submittedName>
</protein>
<dbReference type="RefSeq" id="WP_280026633.1">
    <property type="nucleotide sequence ID" value="NZ_CBDEUO010000017.1"/>
</dbReference>
<dbReference type="AlphaFoldDB" id="A0AA43B0C2"/>
<dbReference type="Pfam" id="PF14525">
    <property type="entry name" value="AraC_binding_2"/>
    <property type="match status" value="1"/>
</dbReference>
<evidence type="ECO:0000256" key="2">
    <source>
        <dbReference type="ARBA" id="ARBA00023125"/>
    </source>
</evidence>
<dbReference type="GO" id="GO:0043565">
    <property type="term" value="F:sequence-specific DNA binding"/>
    <property type="evidence" value="ECO:0007669"/>
    <property type="project" value="InterPro"/>
</dbReference>
<accession>A0AA43B0C2</accession>
<evidence type="ECO:0000313" key="5">
    <source>
        <dbReference type="EMBL" id="MDH2050705.1"/>
    </source>
</evidence>
<comment type="caution">
    <text evidence="5">The sequence shown here is derived from an EMBL/GenBank/DDBJ whole genome shotgun (WGS) entry which is preliminary data.</text>
</comment>
<evidence type="ECO:0000259" key="4">
    <source>
        <dbReference type="PROSITE" id="PS01124"/>
    </source>
</evidence>
<gene>
    <name evidence="5" type="ORF">N5K24_09860</name>
</gene>
<name>A0AA43B0C2_9BURK</name>
<dbReference type="PROSITE" id="PS01124">
    <property type="entry name" value="HTH_ARAC_FAMILY_2"/>
    <property type="match status" value="1"/>
</dbReference>
<dbReference type="InterPro" id="IPR035418">
    <property type="entry name" value="AraC-bd_2"/>
</dbReference>
<dbReference type="GO" id="GO:0003700">
    <property type="term" value="F:DNA-binding transcription factor activity"/>
    <property type="evidence" value="ECO:0007669"/>
    <property type="project" value="InterPro"/>
</dbReference>
<dbReference type="PANTHER" id="PTHR46796:SF6">
    <property type="entry name" value="ARAC SUBFAMILY"/>
    <property type="match status" value="1"/>
</dbReference>
<keyword evidence="3" id="KW-0804">Transcription</keyword>
<dbReference type="SMART" id="SM00342">
    <property type="entry name" value="HTH_ARAC"/>
    <property type="match status" value="1"/>
</dbReference>
<organism evidence="5 6">
    <name type="scientific">Achromobacter marplatensis</name>
    <dbReference type="NCBI Taxonomy" id="470868"/>
    <lineage>
        <taxon>Bacteria</taxon>
        <taxon>Pseudomonadati</taxon>
        <taxon>Pseudomonadota</taxon>
        <taxon>Betaproteobacteria</taxon>
        <taxon>Burkholderiales</taxon>
        <taxon>Alcaligenaceae</taxon>
        <taxon>Achromobacter</taxon>
    </lineage>
</organism>
<keyword evidence="2" id="KW-0238">DNA-binding</keyword>
<dbReference type="Pfam" id="PF12833">
    <property type="entry name" value="HTH_18"/>
    <property type="match status" value="1"/>
</dbReference>
<dbReference type="InterPro" id="IPR009057">
    <property type="entry name" value="Homeodomain-like_sf"/>
</dbReference>
<dbReference type="Proteomes" id="UP001161276">
    <property type="component" value="Unassembled WGS sequence"/>
</dbReference>